<accession>A0A6H1UCV0</accession>
<dbReference type="InterPro" id="IPR029045">
    <property type="entry name" value="ClpP/crotonase-like_dom_sf"/>
</dbReference>
<sequence>MEFNTIKVANDAGIGRITLARADKHNAFNAEMIAELIDALTTLNQDTALRLLLLDAEGKNFCAGADLNWMKQQAQMDAAANVADANQLALLFHHLDNLPVPVVMLVQGAAFGGALGLVACADIVIANHRAKFCLSEVKLGLIPATISPYVGRAIGQRQLRRYALSAELINAEQALTLGLVHQLEDDLHRAGNSICAQLLDNSPQALRACKSLLSLIEASPIDAQLRADTAERIAAIRVSDEGQHGLNAFFSKQPPRWQGAKR</sequence>
<dbReference type="EMBL" id="CP051180">
    <property type="protein sequence ID" value="QIZ75632.1"/>
    <property type="molecule type" value="Genomic_DNA"/>
</dbReference>
<dbReference type="AlphaFoldDB" id="A0A6H1UCV0"/>
<name>A0A6H1UCV0_9GAMM</name>
<dbReference type="GO" id="GO:0003824">
    <property type="term" value="F:catalytic activity"/>
    <property type="evidence" value="ECO:0007669"/>
    <property type="project" value="UniProtKB-ARBA"/>
</dbReference>
<dbReference type="CDD" id="cd06558">
    <property type="entry name" value="crotonase-like"/>
    <property type="match status" value="1"/>
</dbReference>
<dbReference type="Gene3D" id="3.90.226.10">
    <property type="entry name" value="2-enoyl-CoA Hydratase, Chain A, domain 1"/>
    <property type="match status" value="1"/>
</dbReference>
<reference evidence="2 3" key="1">
    <citation type="submission" date="2020-04" db="EMBL/GenBank/DDBJ databases">
        <title>Ferrimonas sp. S7 isolated from sea water.</title>
        <authorList>
            <person name="Bae S.S."/>
            <person name="Baek K."/>
        </authorList>
    </citation>
    <scope>NUCLEOTIDE SEQUENCE [LARGE SCALE GENOMIC DNA]</scope>
    <source>
        <strain evidence="2 3">S7</strain>
    </source>
</reference>
<dbReference type="InterPro" id="IPR014748">
    <property type="entry name" value="Enoyl-CoA_hydra_C"/>
</dbReference>
<dbReference type="RefSeq" id="WP_168658893.1">
    <property type="nucleotide sequence ID" value="NZ_CP051180.1"/>
</dbReference>
<dbReference type="Pfam" id="PF00378">
    <property type="entry name" value="ECH_1"/>
    <property type="match status" value="1"/>
</dbReference>
<keyword evidence="3" id="KW-1185">Reference proteome</keyword>
<dbReference type="InterPro" id="IPR001753">
    <property type="entry name" value="Enoyl-CoA_hydra/iso"/>
</dbReference>
<dbReference type="PANTHER" id="PTHR42964:SF1">
    <property type="entry name" value="POLYKETIDE BIOSYNTHESIS ENOYL-COA HYDRATASE PKSH-RELATED"/>
    <property type="match status" value="1"/>
</dbReference>
<dbReference type="Proteomes" id="UP000501602">
    <property type="component" value="Chromosome"/>
</dbReference>
<evidence type="ECO:0000313" key="3">
    <source>
        <dbReference type="Proteomes" id="UP000501602"/>
    </source>
</evidence>
<comment type="similarity">
    <text evidence="1">Belongs to the enoyl-CoA hydratase/isomerase family.</text>
</comment>
<evidence type="ECO:0000313" key="2">
    <source>
        <dbReference type="EMBL" id="QIZ75632.1"/>
    </source>
</evidence>
<organism evidence="2 3">
    <name type="scientific">Ferrimonas lipolytica</name>
    <dbReference type="NCBI Taxonomy" id="2724191"/>
    <lineage>
        <taxon>Bacteria</taxon>
        <taxon>Pseudomonadati</taxon>
        <taxon>Pseudomonadota</taxon>
        <taxon>Gammaproteobacteria</taxon>
        <taxon>Alteromonadales</taxon>
        <taxon>Ferrimonadaceae</taxon>
        <taxon>Ferrimonas</taxon>
    </lineage>
</organism>
<dbReference type="SUPFAM" id="SSF52096">
    <property type="entry name" value="ClpP/crotonase"/>
    <property type="match status" value="1"/>
</dbReference>
<dbReference type="PANTHER" id="PTHR42964">
    <property type="entry name" value="ENOYL-COA HYDRATASE"/>
    <property type="match status" value="1"/>
</dbReference>
<protein>
    <submittedName>
        <fullName evidence="2">Gamma-carboxygeranoyl-CoA hydratase</fullName>
    </submittedName>
</protein>
<evidence type="ECO:0000256" key="1">
    <source>
        <dbReference type="ARBA" id="ARBA00005254"/>
    </source>
</evidence>
<dbReference type="KEGG" id="fes:HER31_01180"/>
<dbReference type="Gene3D" id="1.10.12.10">
    <property type="entry name" value="Lyase 2-enoyl-coa Hydratase, Chain A, domain 2"/>
    <property type="match status" value="1"/>
</dbReference>
<dbReference type="InterPro" id="IPR051683">
    <property type="entry name" value="Enoyl-CoA_Hydratase/Isomerase"/>
</dbReference>
<proteinExistence type="inferred from homology"/>
<gene>
    <name evidence="2" type="ORF">HER31_01180</name>
</gene>
<dbReference type="GO" id="GO:0008300">
    <property type="term" value="P:isoprenoid catabolic process"/>
    <property type="evidence" value="ECO:0007669"/>
    <property type="project" value="TreeGrafter"/>
</dbReference>